<proteinExistence type="predicted"/>
<dbReference type="Proteomes" id="UP000319263">
    <property type="component" value="Chromosome"/>
</dbReference>
<dbReference type="AlphaFoldDB" id="A0A516PVS2"/>
<accession>A0A516PVS2</accession>
<organism evidence="2 3">
    <name type="scientific">Microlunatus elymi</name>
    <dbReference type="NCBI Taxonomy" id="2596828"/>
    <lineage>
        <taxon>Bacteria</taxon>
        <taxon>Bacillati</taxon>
        <taxon>Actinomycetota</taxon>
        <taxon>Actinomycetes</taxon>
        <taxon>Propionibacteriales</taxon>
        <taxon>Propionibacteriaceae</taxon>
        <taxon>Microlunatus</taxon>
    </lineage>
</organism>
<protein>
    <submittedName>
        <fullName evidence="2">Uncharacterized protein</fullName>
    </submittedName>
</protein>
<feature type="compositionally biased region" description="Basic residues" evidence="1">
    <location>
        <begin position="14"/>
        <end position="28"/>
    </location>
</feature>
<dbReference type="EMBL" id="CP041692">
    <property type="protein sequence ID" value="QDP95051.1"/>
    <property type="molecule type" value="Genomic_DNA"/>
</dbReference>
<reference evidence="2 3" key="1">
    <citation type="submission" date="2019-07" db="EMBL/GenBank/DDBJ databases">
        <title>Microlunatus dokdonensis sp. nov. isolated from the rhizospheric soil of the wild plant Elymus tsukushiensis.</title>
        <authorList>
            <person name="Ghim S.-Y."/>
            <person name="Hwang Y.-J."/>
            <person name="Son J.-S."/>
            <person name="Shin J.-H."/>
        </authorList>
    </citation>
    <scope>NUCLEOTIDE SEQUENCE [LARGE SCALE GENOMIC DNA]</scope>
    <source>
        <strain evidence="2 3">KUDC0627</strain>
    </source>
</reference>
<evidence type="ECO:0000313" key="2">
    <source>
        <dbReference type="EMBL" id="QDP95051.1"/>
    </source>
</evidence>
<dbReference type="KEGG" id="mik:FOE78_03195"/>
<sequence>MLKEISHHWWSRPPRPRRRTMINSRRRHRQTRDYALGISMQSYPTLVFVRTSVPPAGPQSPLPSNQYEENKITANLVFGHAAEINRLRPKLITE</sequence>
<name>A0A516PVS2_9ACTN</name>
<gene>
    <name evidence="2" type="ORF">FOE78_03195</name>
</gene>
<feature type="region of interest" description="Disordered" evidence="1">
    <location>
        <begin position="1"/>
        <end position="28"/>
    </location>
</feature>
<dbReference type="RefSeq" id="WP_143985033.1">
    <property type="nucleotide sequence ID" value="NZ_CP041692.1"/>
</dbReference>
<evidence type="ECO:0000256" key="1">
    <source>
        <dbReference type="SAM" id="MobiDB-lite"/>
    </source>
</evidence>
<evidence type="ECO:0000313" key="3">
    <source>
        <dbReference type="Proteomes" id="UP000319263"/>
    </source>
</evidence>
<keyword evidence="3" id="KW-1185">Reference proteome</keyword>